<dbReference type="GO" id="GO:0016301">
    <property type="term" value="F:kinase activity"/>
    <property type="evidence" value="ECO:0007669"/>
    <property type="project" value="UniProtKB-KW"/>
</dbReference>
<evidence type="ECO:0000259" key="4">
    <source>
        <dbReference type="Pfam" id="PF00294"/>
    </source>
</evidence>
<dbReference type="InterPro" id="IPR029056">
    <property type="entry name" value="Ribokinase-like"/>
</dbReference>
<dbReference type="Proteomes" id="UP001235133">
    <property type="component" value="Unassembled WGS sequence"/>
</dbReference>
<dbReference type="Gene3D" id="3.40.1190.20">
    <property type="match status" value="1"/>
</dbReference>
<reference evidence="5 6" key="1">
    <citation type="submission" date="2023-08" db="EMBL/GenBank/DDBJ databases">
        <title>Microbacterium psychrotolerans sp. nov., a psychrotolerant bacterium isolated from soil in Heilongjiang Province, China.</title>
        <authorList>
            <person name="An P."/>
            <person name="Zhao D."/>
            <person name="Xiang H."/>
        </authorList>
    </citation>
    <scope>NUCLEOTIDE SEQUENCE [LARGE SCALE GENOMIC DNA]</scope>
    <source>
        <strain evidence="5 6">QXD-8</strain>
    </source>
</reference>
<dbReference type="InterPro" id="IPR011611">
    <property type="entry name" value="PfkB_dom"/>
</dbReference>
<evidence type="ECO:0000313" key="6">
    <source>
        <dbReference type="Proteomes" id="UP001235133"/>
    </source>
</evidence>
<dbReference type="InterPro" id="IPR002173">
    <property type="entry name" value="Carboh/pur_kinase_PfkB_CS"/>
</dbReference>
<dbReference type="RefSeq" id="WP_308866458.1">
    <property type="nucleotide sequence ID" value="NZ_JAVFWO010000001.1"/>
</dbReference>
<name>A0ABU0YZU1_9MICO</name>
<dbReference type="Pfam" id="PF00294">
    <property type="entry name" value="PfkB"/>
    <property type="match status" value="1"/>
</dbReference>
<dbReference type="PANTHER" id="PTHR10584">
    <property type="entry name" value="SUGAR KINASE"/>
    <property type="match status" value="1"/>
</dbReference>
<evidence type="ECO:0000256" key="1">
    <source>
        <dbReference type="ARBA" id="ARBA00022679"/>
    </source>
</evidence>
<feature type="domain" description="Carbohydrate kinase PfkB" evidence="4">
    <location>
        <begin position="40"/>
        <end position="283"/>
    </location>
</feature>
<protein>
    <submittedName>
        <fullName evidence="5">PfkB family carbohydrate kinase</fullName>
    </submittedName>
</protein>
<comment type="caution">
    <text evidence="5">The sequence shown here is derived from an EMBL/GenBank/DDBJ whole genome shotgun (WGS) entry which is preliminary data.</text>
</comment>
<accession>A0ABU0YZU1</accession>
<evidence type="ECO:0000313" key="5">
    <source>
        <dbReference type="EMBL" id="MDQ7877061.1"/>
    </source>
</evidence>
<dbReference type="PANTHER" id="PTHR10584:SF166">
    <property type="entry name" value="RIBOKINASE"/>
    <property type="match status" value="1"/>
</dbReference>
<gene>
    <name evidence="5" type="ORF">Q9R08_03635</name>
</gene>
<feature type="region of interest" description="Disordered" evidence="3">
    <location>
        <begin position="302"/>
        <end position="327"/>
    </location>
</feature>
<evidence type="ECO:0000256" key="3">
    <source>
        <dbReference type="SAM" id="MobiDB-lite"/>
    </source>
</evidence>
<feature type="compositionally biased region" description="Acidic residues" evidence="3">
    <location>
        <begin position="318"/>
        <end position="327"/>
    </location>
</feature>
<organism evidence="5 6">
    <name type="scientific">Microbacterium psychrotolerans</name>
    <dbReference type="NCBI Taxonomy" id="3068321"/>
    <lineage>
        <taxon>Bacteria</taxon>
        <taxon>Bacillati</taxon>
        <taxon>Actinomycetota</taxon>
        <taxon>Actinomycetes</taxon>
        <taxon>Micrococcales</taxon>
        <taxon>Microbacteriaceae</taxon>
        <taxon>Microbacterium</taxon>
    </lineage>
</organism>
<evidence type="ECO:0000256" key="2">
    <source>
        <dbReference type="ARBA" id="ARBA00022777"/>
    </source>
</evidence>
<dbReference type="SUPFAM" id="SSF53613">
    <property type="entry name" value="Ribokinase-like"/>
    <property type="match status" value="1"/>
</dbReference>
<dbReference type="PROSITE" id="PS00584">
    <property type="entry name" value="PFKB_KINASES_2"/>
    <property type="match status" value="1"/>
</dbReference>
<keyword evidence="1" id="KW-0808">Transferase</keyword>
<proteinExistence type="predicted"/>
<keyword evidence="2 5" id="KW-0418">Kinase</keyword>
<sequence length="327" mass="33769">MPLAAARVAVCGPASWNHLIVLDRLPDPVPHMQFARGDLHTVGGTSAGKALHLADLGVDVTLHAFLGADDEGRLVSAALERAGVRVEAYASERTERHANLMTQAGERVSLYLATPSAASVDALERIGAAVAAADVAVVDLSAAGVAIVESRLAGAGGAPIWTDLHDYDGSAEFHEPFLRAADVVFMNDDATDDPWALMQSCLDRGPRLAVCTIGARGAIALAASGERATVAAQPVTVADTNGAGDAFFAGFLAASLAGADLNGCLESGARQAVIALSSDTCIQRSSEAERRASPARFGDDCRLRRGVVDPDPLGSHDDDGEALVERA</sequence>
<dbReference type="EMBL" id="JAVFWO010000001">
    <property type="protein sequence ID" value="MDQ7877061.1"/>
    <property type="molecule type" value="Genomic_DNA"/>
</dbReference>
<keyword evidence="6" id="KW-1185">Reference proteome</keyword>